<protein>
    <recommendedName>
        <fullName evidence="2">DUF6443 domain-containing protein</fullName>
    </recommendedName>
</protein>
<dbReference type="Proteomes" id="UP000284379">
    <property type="component" value="Unassembled WGS sequence"/>
</dbReference>
<organism evidence="3 4">
    <name type="scientific">Bacteroides nordii</name>
    <dbReference type="NCBI Taxonomy" id="291645"/>
    <lineage>
        <taxon>Bacteria</taxon>
        <taxon>Pseudomonadati</taxon>
        <taxon>Bacteroidota</taxon>
        <taxon>Bacteroidia</taxon>
        <taxon>Bacteroidales</taxon>
        <taxon>Bacteroidaceae</taxon>
        <taxon>Bacteroides</taxon>
    </lineage>
</organism>
<accession>A0A413VN47</accession>
<sequence>MMNSVAYPKLSKQEKEKMLYKKTNINMLPRNNLHKYSIFLLFSVLFCFPAFAQKNYIRVYVPQAEISPGTVLNSKNSLISTSYYDSAGRLIQTVQQGITPLGKDIANHIIYDSQNRKECEWQALPFSTSDGLYKPLSTFESSDYKDYYHVEYEYEPSVLNRITAEVGRNSKGKSIRMEYLMNTPAISELSVYHYTRNSDTSIKNEGVYPAGFLNCIKQTDEDGNILYTFTNPEKKVILERHTHISYSENSDTYYIYDNLDELFCVLPPAASDILQSTSDIYTLSDNDILDRYAYFYHYDGLNNCVATKLPGSGWYYTVYDGDCRPVLKQSPNQRSRNEWTFIKYDGLNRIILEGTVINTQSHTSLIKNFSTILVKETFHTNMPYGYTENINMGNSVHINKAFYYDYYDFISLPLFSNLMTSRPTESHAANSLQTGSYITTLDTKCDYEVSVNYYDQRGRSIQTDTYNSISNTNTQNTSNYNFVNNPINQHTTYITSMEICTEELSFEYDHAGREVSSSLELFLASGKLGINKSYSLQNRNYDEFGRISHQNLFNNKDQITTTYRTDGKLNSTFGNIFSQVFYYDEAKPTPYGDQYFNGRISSIATRQCDNSYHIYHQYDYAGRLSSAMMYNYEGNKYLRFKEEFGYDKMGNITSLYRTTPKGDVNVLSLSYNGNQIVSTEDYSESRWPDEYDFMFCRWSKETNAYLYDENGNESRNIARDMLHARYNNLNLPDSICFSGGNTLQMSYLSDGRRVRTTSKTYRTALTIPLDDVQILSDPSSVHEEIQDGNLLFRDGYLSELRIPGGYISLRNDTTKRSHIQPYYYITDYLGSVRATCDGETGSVLQSMEYLPSGAIFRRTGYNVQNRRFCGKEELAMHGFDMYDSDARLQYTRIPRFSTMDPLLEKYYHLSPYAYCANDFTHLIDPDGRKIVVGSFWGRVAAFFGADNFESQVQNQTEQLKEMDEDVKNMIEDMENSELEVKIVPTNNRKETSQNATEKNYPNAEIKQGSTIYYDVNSKSNHLGPRSPIIGLAHELGHADDYINGRGVNWNKKGTAKEKKEARQQAETNAIKIENKVRKALNEPLRPLDYFK</sequence>
<dbReference type="Pfam" id="PF20041">
    <property type="entry name" value="DUF6443"/>
    <property type="match status" value="1"/>
</dbReference>
<evidence type="ECO:0000313" key="4">
    <source>
        <dbReference type="Proteomes" id="UP000284379"/>
    </source>
</evidence>
<dbReference type="InterPro" id="IPR045619">
    <property type="entry name" value="DUF6443"/>
</dbReference>
<feature type="coiled-coil region" evidence="1">
    <location>
        <begin position="1055"/>
        <end position="1082"/>
    </location>
</feature>
<name>A0A413VN47_9BACE</name>
<proteinExistence type="predicted"/>
<comment type="caution">
    <text evidence="3">The sequence shown here is derived from an EMBL/GenBank/DDBJ whole genome shotgun (WGS) entry which is preliminary data.</text>
</comment>
<feature type="coiled-coil region" evidence="1">
    <location>
        <begin position="945"/>
        <end position="979"/>
    </location>
</feature>
<keyword evidence="1" id="KW-0175">Coiled coil</keyword>
<reference evidence="3 4" key="1">
    <citation type="submission" date="2018-08" db="EMBL/GenBank/DDBJ databases">
        <title>A genome reference for cultivated species of the human gut microbiota.</title>
        <authorList>
            <person name="Zou Y."/>
            <person name="Xue W."/>
            <person name="Luo G."/>
        </authorList>
    </citation>
    <scope>NUCLEOTIDE SEQUENCE [LARGE SCALE GENOMIC DNA]</scope>
    <source>
        <strain evidence="3 4">AM40-30BH</strain>
    </source>
</reference>
<dbReference type="Pfam" id="PF14891">
    <property type="entry name" value="Peptidase_M91"/>
    <property type="match status" value="1"/>
</dbReference>
<dbReference type="Gene3D" id="2.180.10.10">
    <property type="entry name" value="RHS repeat-associated core"/>
    <property type="match status" value="1"/>
</dbReference>
<feature type="domain" description="DUF6443" evidence="2">
    <location>
        <begin position="69"/>
        <end position="166"/>
    </location>
</feature>
<gene>
    <name evidence="3" type="ORF">DW888_10960</name>
</gene>
<dbReference type="EMBL" id="QSGO01000007">
    <property type="protein sequence ID" value="RHB34969.1"/>
    <property type="molecule type" value="Genomic_DNA"/>
</dbReference>
<evidence type="ECO:0000259" key="2">
    <source>
        <dbReference type="Pfam" id="PF20041"/>
    </source>
</evidence>
<evidence type="ECO:0000256" key="1">
    <source>
        <dbReference type="SAM" id="Coils"/>
    </source>
</evidence>
<evidence type="ECO:0000313" key="3">
    <source>
        <dbReference type="EMBL" id="RHB34969.1"/>
    </source>
</evidence>
<dbReference type="AlphaFoldDB" id="A0A413VN47"/>
<dbReference type="InterPro" id="IPR028208">
    <property type="entry name" value="Effector_pro_NleD-like"/>
</dbReference>